<evidence type="ECO:0000256" key="11">
    <source>
        <dbReference type="ARBA" id="ARBA00023236"/>
    </source>
</evidence>
<dbReference type="SUPFAM" id="SSF46785">
    <property type="entry name" value="Winged helix' DNA-binding domain"/>
    <property type="match status" value="1"/>
</dbReference>
<dbReference type="InterPro" id="IPR006197">
    <property type="entry name" value="Peptidase_S24_LexA"/>
</dbReference>
<dbReference type="InterPro" id="IPR050077">
    <property type="entry name" value="LexA_repressor"/>
</dbReference>
<dbReference type="AlphaFoldDB" id="A0A381WK59"/>
<dbReference type="InterPro" id="IPR006200">
    <property type="entry name" value="LexA"/>
</dbReference>
<dbReference type="GO" id="GO:0045892">
    <property type="term" value="P:negative regulation of DNA-templated transcription"/>
    <property type="evidence" value="ECO:0007669"/>
    <property type="project" value="InterPro"/>
</dbReference>
<dbReference type="InterPro" id="IPR039418">
    <property type="entry name" value="LexA-like"/>
</dbReference>
<dbReference type="InterPro" id="IPR011991">
    <property type="entry name" value="ArsR-like_HTH"/>
</dbReference>
<evidence type="ECO:0000256" key="8">
    <source>
        <dbReference type="ARBA" id="ARBA00023125"/>
    </source>
</evidence>
<keyword evidence="7" id="KW-0805">Transcription regulation</keyword>
<dbReference type="CDD" id="cd06529">
    <property type="entry name" value="S24_LexA-like"/>
    <property type="match status" value="1"/>
</dbReference>
<evidence type="ECO:0000259" key="13">
    <source>
        <dbReference type="Pfam" id="PF01726"/>
    </source>
</evidence>
<dbReference type="Pfam" id="PF01726">
    <property type="entry name" value="LexA_DNA_bind"/>
    <property type="match status" value="1"/>
</dbReference>
<dbReference type="PRINTS" id="PR00726">
    <property type="entry name" value="LEXASERPTASE"/>
</dbReference>
<gene>
    <name evidence="14" type="ORF">METZ01_LOCUS105535</name>
</gene>
<comment type="similarity">
    <text evidence="1">Belongs to the peptidase S24 family.</text>
</comment>
<dbReference type="GO" id="GO:0006508">
    <property type="term" value="P:proteolysis"/>
    <property type="evidence" value="ECO:0007669"/>
    <property type="project" value="InterPro"/>
</dbReference>
<name>A0A381WK59_9ZZZZ</name>
<keyword evidence="2" id="KW-0678">Repressor</keyword>
<evidence type="ECO:0000256" key="2">
    <source>
        <dbReference type="ARBA" id="ARBA00022491"/>
    </source>
</evidence>
<keyword evidence="4" id="KW-0227">DNA damage</keyword>
<evidence type="ECO:0000256" key="10">
    <source>
        <dbReference type="ARBA" id="ARBA00023204"/>
    </source>
</evidence>
<proteinExistence type="inferred from homology"/>
<dbReference type="EMBL" id="UINC01012008">
    <property type="protein sequence ID" value="SVA52681.1"/>
    <property type="molecule type" value="Genomic_DNA"/>
</dbReference>
<dbReference type="Gene3D" id="2.10.109.10">
    <property type="entry name" value="Umud Fragment, subunit A"/>
    <property type="match status" value="1"/>
</dbReference>
<evidence type="ECO:0000256" key="9">
    <source>
        <dbReference type="ARBA" id="ARBA00023163"/>
    </source>
</evidence>
<dbReference type="PANTHER" id="PTHR33516:SF2">
    <property type="entry name" value="LEXA REPRESSOR-RELATED"/>
    <property type="match status" value="1"/>
</dbReference>
<dbReference type="GO" id="GO:0006260">
    <property type="term" value="P:DNA replication"/>
    <property type="evidence" value="ECO:0007669"/>
    <property type="project" value="UniProtKB-KW"/>
</dbReference>
<keyword evidence="11" id="KW-0742">SOS response</keyword>
<evidence type="ECO:0000256" key="3">
    <source>
        <dbReference type="ARBA" id="ARBA00022705"/>
    </source>
</evidence>
<dbReference type="InterPro" id="IPR036286">
    <property type="entry name" value="LexA/Signal_pep-like_sf"/>
</dbReference>
<organism evidence="14">
    <name type="scientific">marine metagenome</name>
    <dbReference type="NCBI Taxonomy" id="408172"/>
    <lineage>
        <taxon>unclassified sequences</taxon>
        <taxon>metagenomes</taxon>
        <taxon>ecological metagenomes</taxon>
    </lineage>
</organism>
<dbReference type="Gene3D" id="1.10.10.10">
    <property type="entry name" value="Winged helix-like DNA-binding domain superfamily/Winged helix DNA-binding domain"/>
    <property type="match status" value="1"/>
</dbReference>
<evidence type="ECO:0000256" key="5">
    <source>
        <dbReference type="ARBA" id="ARBA00022801"/>
    </source>
</evidence>
<dbReference type="GO" id="GO:0009432">
    <property type="term" value="P:SOS response"/>
    <property type="evidence" value="ECO:0007669"/>
    <property type="project" value="UniProtKB-KW"/>
</dbReference>
<keyword evidence="3" id="KW-0235">DNA replication</keyword>
<dbReference type="PANTHER" id="PTHR33516">
    <property type="entry name" value="LEXA REPRESSOR"/>
    <property type="match status" value="1"/>
</dbReference>
<keyword evidence="10" id="KW-0234">DNA repair</keyword>
<dbReference type="GO" id="GO:0003677">
    <property type="term" value="F:DNA binding"/>
    <property type="evidence" value="ECO:0007669"/>
    <property type="project" value="UniProtKB-KW"/>
</dbReference>
<evidence type="ECO:0000313" key="14">
    <source>
        <dbReference type="EMBL" id="SVA52681.1"/>
    </source>
</evidence>
<feature type="domain" description="Peptidase S24/S26A/S26B/S26C" evidence="12">
    <location>
        <begin position="90"/>
        <end position="208"/>
    </location>
</feature>
<dbReference type="InterPro" id="IPR036390">
    <property type="entry name" value="WH_DNA-bd_sf"/>
</dbReference>
<dbReference type="InterPro" id="IPR015927">
    <property type="entry name" value="Peptidase_S24_S26A/B/C"/>
</dbReference>
<evidence type="ECO:0000259" key="12">
    <source>
        <dbReference type="Pfam" id="PF00717"/>
    </source>
</evidence>
<dbReference type="NCBIfam" id="TIGR00498">
    <property type="entry name" value="lexA"/>
    <property type="match status" value="1"/>
</dbReference>
<dbReference type="HAMAP" id="MF_00015">
    <property type="entry name" value="LexA"/>
    <property type="match status" value="1"/>
</dbReference>
<reference evidence="14" key="1">
    <citation type="submission" date="2018-05" db="EMBL/GenBank/DDBJ databases">
        <authorList>
            <person name="Lanie J.A."/>
            <person name="Ng W.-L."/>
            <person name="Kazmierczak K.M."/>
            <person name="Andrzejewski T.M."/>
            <person name="Davidsen T.M."/>
            <person name="Wayne K.J."/>
            <person name="Tettelin H."/>
            <person name="Glass J.I."/>
            <person name="Rusch D."/>
            <person name="Podicherti R."/>
            <person name="Tsui H.-C.T."/>
            <person name="Winkler M.E."/>
        </authorList>
    </citation>
    <scope>NUCLEOTIDE SEQUENCE</scope>
</reference>
<evidence type="ECO:0000256" key="6">
    <source>
        <dbReference type="ARBA" id="ARBA00022813"/>
    </source>
</evidence>
<evidence type="ECO:0000256" key="7">
    <source>
        <dbReference type="ARBA" id="ARBA00023015"/>
    </source>
</evidence>
<keyword evidence="5" id="KW-0378">Hydrolase</keyword>
<dbReference type="InterPro" id="IPR006199">
    <property type="entry name" value="LexA_DNA-bd_dom"/>
</dbReference>
<dbReference type="CDD" id="cd00090">
    <property type="entry name" value="HTH_ARSR"/>
    <property type="match status" value="1"/>
</dbReference>
<dbReference type="InterPro" id="IPR036388">
    <property type="entry name" value="WH-like_DNA-bd_sf"/>
</dbReference>
<evidence type="ECO:0000256" key="1">
    <source>
        <dbReference type="ARBA" id="ARBA00007484"/>
    </source>
</evidence>
<dbReference type="GO" id="GO:0006281">
    <property type="term" value="P:DNA repair"/>
    <property type="evidence" value="ECO:0007669"/>
    <property type="project" value="UniProtKB-KW"/>
</dbReference>
<keyword evidence="9" id="KW-0804">Transcription</keyword>
<dbReference type="GO" id="GO:0004252">
    <property type="term" value="F:serine-type endopeptidase activity"/>
    <property type="evidence" value="ECO:0007669"/>
    <property type="project" value="InterPro"/>
</dbReference>
<protein>
    <recommendedName>
        <fullName evidence="15">LexA repressor</fullName>
    </recommendedName>
</protein>
<keyword evidence="8" id="KW-0238">DNA-binding</keyword>
<evidence type="ECO:0008006" key="15">
    <source>
        <dbReference type="Google" id="ProtNLM"/>
    </source>
</evidence>
<feature type="domain" description="LexA repressor DNA-binding" evidence="13">
    <location>
        <begin position="5"/>
        <end position="68"/>
    </location>
</feature>
<keyword evidence="6" id="KW-0068">Autocatalytic cleavage</keyword>
<sequence>MNENSLTKRQIQILEFIDSEYRERGFPPSVREICKAVGLTSPSTVHAHLSSLQKLGYLRRSDPGKPRAIEVCFDPISGVAVDRGAVQHVPLVGEVAAGVTVFRQENIEESLPLPAEFTGNGNLFMLRVKGDSMTGDGILHNDYVVVKSETSSSSADELLVVEIPEADGTAGVKRLKRQGSKVTVCSSNPDFDDIEYGADEVKIIGKVVTVLRKI</sequence>
<dbReference type="Pfam" id="PF00717">
    <property type="entry name" value="Peptidase_S24"/>
    <property type="match status" value="1"/>
</dbReference>
<dbReference type="SUPFAM" id="SSF51306">
    <property type="entry name" value="LexA/Signal peptidase"/>
    <property type="match status" value="1"/>
</dbReference>
<evidence type="ECO:0000256" key="4">
    <source>
        <dbReference type="ARBA" id="ARBA00022763"/>
    </source>
</evidence>
<accession>A0A381WK59</accession>